<keyword evidence="15" id="KW-0594">Phospholipid biosynthesis</keyword>
<evidence type="ECO:0000256" key="4">
    <source>
        <dbReference type="ARBA" id="ARBA00005189"/>
    </source>
</evidence>
<evidence type="ECO:0000256" key="6">
    <source>
        <dbReference type="ARBA" id="ARBA00012375"/>
    </source>
</evidence>
<dbReference type="RefSeq" id="WP_133038204.1">
    <property type="nucleotide sequence ID" value="NZ_SLWF01000005.1"/>
</dbReference>
<evidence type="ECO:0000256" key="11">
    <source>
        <dbReference type="ARBA" id="ARBA00022801"/>
    </source>
</evidence>
<evidence type="ECO:0000256" key="18">
    <source>
        <dbReference type="ARBA" id="ARBA00032892"/>
    </source>
</evidence>
<evidence type="ECO:0000256" key="9">
    <source>
        <dbReference type="ARBA" id="ARBA00022516"/>
    </source>
</evidence>
<keyword evidence="11" id="KW-0378">Hydrolase</keyword>
<dbReference type="GO" id="GO:0008654">
    <property type="term" value="P:phospholipid biosynthetic process"/>
    <property type="evidence" value="ECO:0007669"/>
    <property type="project" value="UniProtKB-KW"/>
</dbReference>
<keyword evidence="8" id="KW-1003">Cell membrane</keyword>
<evidence type="ECO:0000313" key="20">
    <source>
        <dbReference type="EMBL" id="TCN87029.1"/>
    </source>
</evidence>
<evidence type="ECO:0000256" key="2">
    <source>
        <dbReference type="ARBA" id="ARBA00004162"/>
    </source>
</evidence>
<dbReference type="Proteomes" id="UP000294832">
    <property type="component" value="Unassembled WGS sequence"/>
</dbReference>
<feature type="signal peptide" evidence="19">
    <location>
        <begin position="1"/>
        <end position="23"/>
    </location>
</feature>
<comment type="subcellular location">
    <subcellularLocation>
        <location evidence="2">Cell membrane</location>
        <topology evidence="2">Single-pass membrane protein</topology>
    </subcellularLocation>
</comment>
<evidence type="ECO:0000256" key="7">
    <source>
        <dbReference type="ARBA" id="ARBA00019608"/>
    </source>
</evidence>
<dbReference type="AlphaFoldDB" id="A0A4R2FH76"/>
<comment type="similarity">
    <text evidence="5">Belongs to the Cdh family.</text>
</comment>
<keyword evidence="14" id="KW-0472">Membrane</keyword>
<evidence type="ECO:0000256" key="19">
    <source>
        <dbReference type="SAM" id="SignalP"/>
    </source>
</evidence>
<dbReference type="Gene3D" id="3.30.428.30">
    <property type="entry name" value="HIT family - CDH-like"/>
    <property type="match status" value="1"/>
</dbReference>
<gene>
    <name evidence="20" type="ORF">EDC91_10531</name>
</gene>
<dbReference type="SUPFAM" id="SSF54197">
    <property type="entry name" value="HIT-like"/>
    <property type="match status" value="1"/>
</dbReference>
<evidence type="ECO:0000256" key="8">
    <source>
        <dbReference type="ARBA" id="ARBA00022475"/>
    </source>
</evidence>
<comment type="caution">
    <text evidence="20">The sequence shown here is derived from an EMBL/GenBank/DDBJ whole genome shotgun (WGS) entry which is preliminary data.</text>
</comment>
<evidence type="ECO:0000256" key="10">
    <source>
        <dbReference type="ARBA" id="ARBA00022692"/>
    </source>
</evidence>
<keyword evidence="19" id="KW-0732">Signal</keyword>
<dbReference type="InterPro" id="IPR003763">
    <property type="entry name" value="CDP-diacylglyc_Pase"/>
</dbReference>
<dbReference type="NCBIfam" id="NF003986">
    <property type="entry name" value="PRK05471.1-5"/>
    <property type="match status" value="1"/>
</dbReference>
<dbReference type="OrthoDB" id="481399at2"/>
<dbReference type="UniPathway" id="UPA00609">
    <property type="reaction ID" value="UER00664"/>
</dbReference>
<dbReference type="Pfam" id="PF02611">
    <property type="entry name" value="CDH"/>
    <property type="match status" value="1"/>
</dbReference>
<dbReference type="GO" id="GO:0046342">
    <property type="term" value="P:CDP-diacylglycerol catabolic process"/>
    <property type="evidence" value="ECO:0007669"/>
    <property type="project" value="UniProtKB-UniPathway"/>
</dbReference>
<keyword evidence="9" id="KW-0444">Lipid biosynthesis</keyword>
<keyword evidence="13" id="KW-0443">Lipid metabolism</keyword>
<evidence type="ECO:0000256" key="16">
    <source>
        <dbReference type="ARBA" id="ARBA00023264"/>
    </source>
</evidence>
<dbReference type="InterPro" id="IPR036265">
    <property type="entry name" value="HIT-like_sf"/>
</dbReference>
<name>A0A4R2FH76_9GAMM</name>
<evidence type="ECO:0000256" key="15">
    <source>
        <dbReference type="ARBA" id="ARBA00023209"/>
    </source>
</evidence>
<dbReference type="GO" id="GO:0008715">
    <property type="term" value="F:CDP-diacylglycerol diphosphatase activity"/>
    <property type="evidence" value="ECO:0007669"/>
    <property type="project" value="UniProtKB-EC"/>
</dbReference>
<keyword evidence="10" id="KW-0812">Transmembrane</keyword>
<protein>
    <recommendedName>
        <fullName evidence="7">CDP-diacylglycerol pyrophosphatase</fullName>
        <ecNumber evidence="6">3.6.1.26</ecNumber>
    </recommendedName>
    <alternativeName>
        <fullName evidence="17">CDP-diacylglycerol phosphatidylhydrolase</fullName>
    </alternativeName>
    <alternativeName>
        <fullName evidence="18">CDP-diglyceride hydrolase</fullName>
    </alternativeName>
</protein>
<evidence type="ECO:0000256" key="1">
    <source>
        <dbReference type="ARBA" id="ARBA00001007"/>
    </source>
</evidence>
<dbReference type="EMBL" id="SLWF01000005">
    <property type="protein sequence ID" value="TCN87029.1"/>
    <property type="molecule type" value="Genomic_DNA"/>
</dbReference>
<feature type="chain" id="PRO_5020195215" description="CDP-diacylglycerol pyrophosphatase" evidence="19">
    <location>
        <begin position="24"/>
        <end position="258"/>
    </location>
</feature>
<keyword evidence="16" id="KW-1208">Phospholipid metabolism</keyword>
<evidence type="ECO:0000256" key="17">
    <source>
        <dbReference type="ARBA" id="ARBA00032888"/>
    </source>
</evidence>
<dbReference type="EC" id="3.6.1.26" evidence="6"/>
<dbReference type="PIRSF" id="PIRSF001273">
    <property type="entry name" value="CDH"/>
    <property type="match status" value="1"/>
</dbReference>
<evidence type="ECO:0000256" key="3">
    <source>
        <dbReference type="ARBA" id="ARBA00004927"/>
    </source>
</evidence>
<keyword evidence="21" id="KW-1185">Reference proteome</keyword>
<keyword evidence="12" id="KW-1133">Transmembrane helix</keyword>
<comment type="catalytic activity">
    <reaction evidence="1">
        <text>a CDP-1,2-diacyl-sn-glycerol + H2O = a 1,2-diacyl-sn-glycero-3-phosphate + CMP + 2 H(+)</text>
        <dbReference type="Rhea" id="RHEA:15221"/>
        <dbReference type="ChEBI" id="CHEBI:15377"/>
        <dbReference type="ChEBI" id="CHEBI:15378"/>
        <dbReference type="ChEBI" id="CHEBI:58332"/>
        <dbReference type="ChEBI" id="CHEBI:58608"/>
        <dbReference type="ChEBI" id="CHEBI:60377"/>
        <dbReference type="EC" id="3.6.1.26"/>
    </reaction>
</comment>
<sequence length="258" mass="28948">MVRTPRKFLLVFAVLILVAAATATYFWQTPAHNPDALWHLISERCVPDMEEHGKPAPCSEVNESKGYVTLKDRHGILQYLLMPVDKISGVESPELLQPLTPNFFAIAWQQRALAIELMAQQQRTVPDRALSLAINSAYGRTQNQLHIHISCLRQDVRQQLDSLTPTLTSQWQQHELGPSDYLLRTLTPQQLEDESVFIRLAQELPEAADDMGHYGLALANLPNGQLVLMAIKANWLTANNASAEELQDHSCSILQPTL</sequence>
<accession>A0A4R2FH76</accession>
<organism evidence="20 21">
    <name type="scientific">Shewanella fodinae</name>
    <dbReference type="NCBI Taxonomy" id="552357"/>
    <lineage>
        <taxon>Bacteria</taxon>
        <taxon>Pseudomonadati</taxon>
        <taxon>Pseudomonadota</taxon>
        <taxon>Gammaproteobacteria</taxon>
        <taxon>Alteromonadales</taxon>
        <taxon>Shewanellaceae</taxon>
        <taxon>Shewanella</taxon>
    </lineage>
</organism>
<proteinExistence type="inferred from homology"/>
<dbReference type="GO" id="GO:0005886">
    <property type="term" value="C:plasma membrane"/>
    <property type="evidence" value="ECO:0007669"/>
    <property type="project" value="UniProtKB-SubCell"/>
</dbReference>
<evidence type="ECO:0000256" key="5">
    <source>
        <dbReference type="ARBA" id="ARBA00006435"/>
    </source>
</evidence>
<reference evidence="20 21" key="1">
    <citation type="submission" date="2019-03" db="EMBL/GenBank/DDBJ databases">
        <title>Freshwater and sediment microbial communities from various areas in North America, analyzing microbe dynamics in response to fracking.</title>
        <authorList>
            <person name="Lamendella R."/>
        </authorList>
    </citation>
    <scope>NUCLEOTIDE SEQUENCE [LARGE SCALE GENOMIC DNA]</scope>
    <source>
        <strain evidence="20 21">74A</strain>
    </source>
</reference>
<comment type="pathway">
    <text evidence="4">Lipid metabolism.</text>
</comment>
<evidence type="ECO:0000256" key="14">
    <source>
        <dbReference type="ARBA" id="ARBA00023136"/>
    </source>
</evidence>
<evidence type="ECO:0000256" key="13">
    <source>
        <dbReference type="ARBA" id="ARBA00023098"/>
    </source>
</evidence>
<evidence type="ECO:0000256" key="12">
    <source>
        <dbReference type="ARBA" id="ARBA00022989"/>
    </source>
</evidence>
<evidence type="ECO:0000313" key="21">
    <source>
        <dbReference type="Proteomes" id="UP000294832"/>
    </source>
</evidence>
<comment type="pathway">
    <text evidence="3">Phospholipid metabolism; CDP-diacylglycerol degradation; phosphatidate from CDP-diacylglycerol: step 1/1.</text>
</comment>